<dbReference type="InParanoid" id="A0A1J7J484"/>
<dbReference type="SUPFAM" id="SSF81383">
    <property type="entry name" value="F-box domain"/>
    <property type="match status" value="1"/>
</dbReference>
<reference evidence="2 3" key="1">
    <citation type="submission" date="2016-10" db="EMBL/GenBank/DDBJ databases">
        <title>Draft genome sequence of Coniochaeta ligniaria NRRL30616, a lignocellulolytic fungus for bioabatement of inhibitors in plant biomass hydrolysates.</title>
        <authorList>
            <consortium name="DOE Joint Genome Institute"/>
            <person name="Jimenez D.J."/>
            <person name="Hector R.E."/>
            <person name="Riley R."/>
            <person name="Sun H."/>
            <person name="Grigoriev I.V."/>
            <person name="Van Elsas J.D."/>
            <person name="Nichols N.N."/>
        </authorList>
    </citation>
    <scope>NUCLEOTIDE SEQUENCE [LARGE SCALE GENOMIC DNA]</scope>
    <source>
        <strain evidence="2 3">NRRL 30616</strain>
    </source>
</reference>
<evidence type="ECO:0000313" key="3">
    <source>
        <dbReference type="Proteomes" id="UP000182658"/>
    </source>
</evidence>
<dbReference type="OrthoDB" id="3728558at2759"/>
<accession>A0A1J7J484</accession>
<sequence length="77" mass="9296">MRLRSSARRFYWRCLPTELRLMILEAITQQTGSDWASAAAVCKEWQHFIEKWKLHRLKLRVPRRAARTDIWKSTILI</sequence>
<evidence type="ECO:0000259" key="1">
    <source>
        <dbReference type="Pfam" id="PF12937"/>
    </source>
</evidence>
<name>A0A1J7J484_9PEZI</name>
<dbReference type="EMBL" id="KV875093">
    <property type="protein sequence ID" value="OIW34919.1"/>
    <property type="molecule type" value="Genomic_DNA"/>
</dbReference>
<keyword evidence="3" id="KW-1185">Reference proteome</keyword>
<dbReference type="Proteomes" id="UP000182658">
    <property type="component" value="Unassembled WGS sequence"/>
</dbReference>
<dbReference type="AlphaFoldDB" id="A0A1J7J484"/>
<dbReference type="STRING" id="1408157.A0A1J7J484"/>
<dbReference type="InterPro" id="IPR001810">
    <property type="entry name" value="F-box_dom"/>
</dbReference>
<feature type="non-terminal residue" evidence="2">
    <location>
        <position position="1"/>
    </location>
</feature>
<feature type="domain" description="F-box" evidence="1">
    <location>
        <begin position="12"/>
        <end position="50"/>
    </location>
</feature>
<proteinExistence type="predicted"/>
<evidence type="ECO:0000313" key="2">
    <source>
        <dbReference type="EMBL" id="OIW34919.1"/>
    </source>
</evidence>
<gene>
    <name evidence="2" type="ORF">CONLIGDRAFT_626971</name>
</gene>
<dbReference type="InterPro" id="IPR036047">
    <property type="entry name" value="F-box-like_dom_sf"/>
</dbReference>
<dbReference type="Pfam" id="PF12937">
    <property type="entry name" value="F-box-like"/>
    <property type="match status" value="1"/>
</dbReference>
<organism evidence="2 3">
    <name type="scientific">Coniochaeta ligniaria NRRL 30616</name>
    <dbReference type="NCBI Taxonomy" id="1408157"/>
    <lineage>
        <taxon>Eukaryota</taxon>
        <taxon>Fungi</taxon>
        <taxon>Dikarya</taxon>
        <taxon>Ascomycota</taxon>
        <taxon>Pezizomycotina</taxon>
        <taxon>Sordariomycetes</taxon>
        <taxon>Sordariomycetidae</taxon>
        <taxon>Coniochaetales</taxon>
        <taxon>Coniochaetaceae</taxon>
        <taxon>Coniochaeta</taxon>
    </lineage>
</organism>
<protein>
    <recommendedName>
        <fullName evidence="1">F-box domain-containing protein</fullName>
    </recommendedName>
</protein>